<dbReference type="Proteomes" id="UP000605846">
    <property type="component" value="Unassembled WGS sequence"/>
</dbReference>
<feature type="transmembrane region" description="Helical" evidence="1">
    <location>
        <begin position="496"/>
        <end position="517"/>
    </location>
</feature>
<evidence type="ECO:0000313" key="3">
    <source>
        <dbReference type="Proteomes" id="UP000605846"/>
    </source>
</evidence>
<dbReference type="AlphaFoldDB" id="A0A8H7BKW5"/>
<keyword evidence="1" id="KW-1133">Transmembrane helix</keyword>
<keyword evidence="1" id="KW-0472">Membrane</keyword>
<keyword evidence="1" id="KW-0812">Transmembrane</keyword>
<organism evidence="2 3">
    <name type="scientific">Apophysomyces ossiformis</name>
    <dbReference type="NCBI Taxonomy" id="679940"/>
    <lineage>
        <taxon>Eukaryota</taxon>
        <taxon>Fungi</taxon>
        <taxon>Fungi incertae sedis</taxon>
        <taxon>Mucoromycota</taxon>
        <taxon>Mucoromycotina</taxon>
        <taxon>Mucoromycetes</taxon>
        <taxon>Mucorales</taxon>
        <taxon>Mucorineae</taxon>
        <taxon>Mucoraceae</taxon>
        <taxon>Apophysomyces</taxon>
    </lineage>
</organism>
<sequence length="595" mass="65997">MIDKLATMFRPVAAIGRQKISYVPLLLLVVAADFALGILNPILAHVYNPTTVFQASEKPISSLTNVALKQAPSYYEIGANGEKPVNGLEVMRNYTCHSLAQDCTLTKNAAGLCIVYPEALEELPFNTSQLVAPYSVDDIVYPSFTRQWGNIKVQPLGEGGQYLLDLVFDELSHHTLWERMSSDRRVWEKIVLKERGSDNPTEDINNILMDIRNGGINRHYDHPYRLHPAVYNEEISGMPISYMLSPAWRSDPNWNHSAIATVLFQADDTPQNFTFLIEIEIKQSSIYTVDSFEEIDYNILESYYPAHLNRTVSSGQFKETCSKISNGSLTVNNTVSYMRMFSDVDSFGIAMAQLVQYPTTRSQVGIGLDTLEAVGRVRAFKRPESCKPENVDVELNEPYFNFIAAVNGSDPKACARFQTLAFDTVTKSRTWLSRQVPILKEPYSMQLQPFASLFGNTSDIPGLLASFATNTFLEGAISLQGHHIVQVTGVILDISFWGGLGALLALSLVIVLVSWFITTPYYRCSLYTALRLTVAGDNTAKAELGLRVDSKDGNSASLTIDGMDIACVDASSENANDDTDSVTLVKEGYTPLEKM</sequence>
<accession>A0A8H7BKW5</accession>
<proteinExistence type="predicted"/>
<gene>
    <name evidence="2" type="ORF">EC973_000474</name>
</gene>
<evidence type="ECO:0000313" key="2">
    <source>
        <dbReference type="EMBL" id="KAF7725067.1"/>
    </source>
</evidence>
<name>A0A8H7BKW5_9FUNG</name>
<dbReference type="EMBL" id="JABAYA010000105">
    <property type="protein sequence ID" value="KAF7725067.1"/>
    <property type="molecule type" value="Genomic_DNA"/>
</dbReference>
<reference evidence="2" key="1">
    <citation type="submission" date="2020-01" db="EMBL/GenBank/DDBJ databases">
        <title>Genome Sequencing of Three Apophysomyces-Like Fungal Strains Confirms a Novel Fungal Genus in the Mucoromycota with divergent Burkholderia-like Endosymbiotic Bacteria.</title>
        <authorList>
            <person name="Stajich J.E."/>
            <person name="Macias A.M."/>
            <person name="Carter-House D."/>
            <person name="Lovett B."/>
            <person name="Kasson L.R."/>
            <person name="Berry K."/>
            <person name="Grigoriev I."/>
            <person name="Chang Y."/>
            <person name="Spatafora J."/>
            <person name="Kasson M.T."/>
        </authorList>
    </citation>
    <scope>NUCLEOTIDE SEQUENCE</scope>
    <source>
        <strain evidence="2">NRRL A-21654</strain>
    </source>
</reference>
<feature type="transmembrane region" description="Helical" evidence="1">
    <location>
        <begin position="20"/>
        <end position="39"/>
    </location>
</feature>
<keyword evidence="3" id="KW-1185">Reference proteome</keyword>
<evidence type="ECO:0000256" key="1">
    <source>
        <dbReference type="SAM" id="Phobius"/>
    </source>
</evidence>
<comment type="caution">
    <text evidence="2">The sequence shown here is derived from an EMBL/GenBank/DDBJ whole genome shotgun (WGS) entry which is preliminary data.</text>
</comment>
<protein>
    <submittedName>
        <fullName evidence="2">Uncharacterized protein</fullName>
    </submittedName>
</protein>